<feature type="transmembrane region" description="Helical" evidence="8">
    <location>
        <begin position="220"/>
        <end position="239"/>
    </location>
</feature>
<gene>
    <name evidence="9" type="ORF">AFM12_02530</name>
</gene>
<dbReference type="PANTHER" id="PTHR48086:SF7">
    <property type="entry name" value="SODIUM-SOLUTE SYMPORTER-RELATED"/>
    <property type="match status" value="1"/>
</dbReference>
<feature type="transmembrane region" description="Helical" evidence="8">
    <location>
        <begin position="260"/>
        <end position="285"/>
    </location>
</feature>
<feature type="transmembrane region" description="Helical" evidence="8">
    <location>
        <begin position="305"/>
        <end position="333"/>
    </location>
</feature>
<evidence type="ECO:0000256" key="8">
    <source>
        <dbReference type="SAM" id="Phobius"/>
    </source>
</evidence>
<comment type="similarity">
    <text evidence="2 7">Belongs to the sodium:solute symporter (SSF) (TC 2.A.21) family.</text>
</comment>
<evidence type="ECO:0000256" key="2">
    <source>
        <dbReference type="ARBA" id="ARBA00006434"/>
    </source>
</evidence>
<name>A0A0P7BF76_9BACT</name>
<dbReference type="Proteomes" id="UP000050454">
    <property type="component" value="Unassembled WGS sequence"/>
</dbReference>
<evidence type="ECO:0000256" key="6">
    <source>
        <dbReference type="ARBA" id="ARBA00023136"/>
    </source>
</evidence>
<dbReference type="OrthoDB" id="9789704at2"/>
<organism evidence="9 10">
    <name type="scientific">Jiulongibacter sediminis</name>
    <dbReference type="NCBI Taxonomy" id="1605367"/>
    <lineage>
        <taxon>Bacteria</taxon>
        <taxon>Pseudomonadati</taxon>
        <taxon>Bacteroidota</taxon>
        <taxon>Cytophagia</taxon>
        <taxon>Cytophagales</taxon>
        <taxon>Leadbetterellaceae</taxon>
        <taxon>Jiulongibacter</taxon>
    </lineage>
</organism>
<sequence>MVSLFISLYLLLTILIGFWAAKRVKNSEDYMIAGKNLPAFIVGVTIFSTWFGSEMIMGVPGYFVQEGAQALIIDAGGGTLCLLIVAFFFVRPIYRLNILTVNDFFKMRYGKRVETITSLILILSYFSWVASQLLALAYIFESLYNWPVNMGVVVAAGIVVLYTYVGGMWAVSLTDLIQAVVMVLGLGYILFVLNQQTEGLLKVISDQKEGFFNLFPESGFINWTNHLYLWMIFGFGSIVSQEIYQRVLAAKSEKKARNGVFIGAFFMFFVGIVPSLIGLLIYTIHPELIESNDGQNLLPAMVTEYFSIPVQIIFLGALISAILSTSSGAVLAPATVFAENLIKSNRTNLTDQQLLLTTRISVILMALISGGYTYFNDSIHSLVVNSVTLITVSMTFPFILGIYWSKSSVSGAWFGIIGGATVWFGALLWGTAIEPTLWGVVASLICMVSGSLLLPDNSHLKFLKETNNGHSRSHKG</sequence>
<evidence type="ECO:0000313" key="9">
    <source>
        <dbReference type="EMBL" id="KPM49499.1"/>
    </source>
</evidence>
<evidence type="ECO:0000256" key="1">
    <source>
        <dbReference type="ARBA" id="ARBA00004141"/>
    </source>
</evidence>
<feature type="transmembrane region" description="Helical" evidence="8">
    <location>
        <begin position="354"/>
        <end position="375"/>
    </location>
</feature>
<feature type="transmembrane region" description="Helical" evidence="8">
    <location>
        <begin position="115"/>
        <end position="140"/>
    </location>
</feature>
<dbReference type="AlphaFoldDB" id="A0A0P7BF76"/>
<evidence type="ECO:0008006" key="11">
    <source>
        <dbReference type="Google" id="ProtNLM"/>
    </source>
</evidence>
<accession>A0A0P7BF76</accession>
<dbReference type="GO" id="GO:0005886">
    <property type="term" value="C:plasma membrane"/>
    <property type="evidence" value="ECO:0007669"/>
    <property type="project" value="TreeGrafter"/>
</dbReference>
<evidence type="ECO:0000256" key="5">
    <source>
        <dbReference type="ARBA" id="ARBA00022989"/>
    </source>
</evidence>
<comment type="caution">
    <text evidence="9">The sequence shown here is derived from an EMBL/GenBank/DDBJ whole genome shotgun (WGS) entry which is preliminary data.</text>
</comment>
<dbReference type="STRING" id="1605367.AFM12_02530"/>
<dbReference type="InterPro" id="IPR001734">
    <property type="entry name" value="Na/solute_symporter"/>
</dbReference>
<reference evidence="9 10" key="1">
    <citation type="submission" date="2015-07" db="EMBL/GenBank/DDBJ databases">
        <title>The draft genome sequence of Leadbetterella sp. JN14-9.</title>
        <authorList>
            <person name="Liu Y."/>
            <person name="Du J."/>
            <person name="Shao Z."/>
        </authorList>
    </citation>
    <scope>NUCLEOTIDE SEQUENCE [LARGE SCALE GENOMIC DNA]</scope>
    <source>
        <strain evidence="9 10">JN14-9</strain>
    </source>
</reference>
<evidence type="ECO:0000256" key="4">
    <source>
        <dbReference type="ARBA" id="ARBA00022692"/>
    </source>
</evidence>
<proteinExistence type="inferred from homology"/>
<keyword evidence="5 8" id="KW-1133">Transmembrane helix</keyword>
<dbReference type="PANTHER" id="PTHR48086">
    <property type="entry name" value="SODIUM/PROLINE SYMPORTER-RELATED"/>
    <property type="match status" value="1"/>
</dbReference>
<dbReference type="InterPro" id="IPR050277">
    <property type="entry name" value="Sodium:Solute_Symporter"/>
</dbReference>
<feature type="transmembrane region" description="Helical" evidence="8">
    <location>
        <begin position="6"/>
        <end position="21"/>
    </location>
</feature>
<dbReference type="InterPro" id="IPR038377">
    <property type="entry name" value="Na/Glc_symporter_sf"/>
</dbReference>
<feature type="transmembrane region" description="Helical" evidence="8">
    <location>
        <begin position="71"/>
        <end position="94"/>
    </location>
</feature>
<dbReference type="EMBL" id="LGTQ01000005">
    <property type="protein sequence ID" value="KPM49499.1"/>
    <property type="molecule type" value="Genomic_DNA"/>
</dbReference>
<feature type="transmembrane region" description="Helical" evidence="8">
    <location>
        <begin position="33"/>
        <end position="51"/>
    </location>
</feature>
<feature type="transmembrane region" description="Helical" evidence="8">
    <location>
        <begin position="381"/>
        <end position="404"/>
    </location>
</feature>
<keyword evidence="6 8" id="KW-0472">Membrane</keyword>
<feature type="transmembrane region" description="Helical" evidence="8">
    <location>
        <begin position="176"/>
        <end position="193"/>
    </location>
</feature>
<keyword evidence="3" id="KW-0813">Transport</keyword>
<evidence type="ECO:0000256" key="7">
    <source>
        <dbReference type="RuleBase" id="RU362091"/>
    </source>
</evidence>
<feature type="transmembrane region" description="Helical" evidence="8">
    <location>
        <begin position="411"/>
        <end position="430"/>
    </location>
</feature>
<comment type="subcellular location">
    <subcellularLocation>
        <location evidence="1">Membrane</location>
        <topology evidence="1">Multi-pass membrane protein</topology>
    </subcellularLocation>
</comment>
<dbReference type="Pfam" id="PF00474">
    <property type="entry name" value="SSF"/>
    <property type="match status" value="1"/>
</dbReference>
<evidence type="ECO:0000313" key="10">
    <source>
        <dbReference type="Proteomes" id="UP000050454"/>
    </source>
</evidence>
<feature type="transmembrane region" description="Helical" evidence="8">
    <location>
        <begin position="146"/>
        <end position="164"/>
    </location>
</feature>
<evidence type="ECO:0000256" key="3">
    <source>
        <dbReference type="ARBA" id="ARBA00022448"/>
    </source>
</evidence>
<dbReference type="CDD" id="cd11474">
    <property type="entry name" value="SLC5sbd_CHT"/>
    <property type="match status" value="1"/>
</dbReference>
<dbReference type="GO" id="GO:0022857">
    <property type="term" value="F:transmembrane transporter activity"/>
    <property type="evidence" value="ECO:0007669"/>
    <property type="project" value="InterPro"/>
</dbReference>
<keyword evidence="4 8" id="KW-0812">Transmembrane</keyword>
<dbReference type="PROSITE" id="PS50283">
    <property type="entry name" value="NA_SOLUT_SYMP_3"/>
    <property type="match status" value="1"/>
</dbReference>
<keyword evidence="10" id="KW-1185">Reference proteome</keyword>
<feature type="transmembrane region" description="Helical" evidence="8">
    <location>
        <begin position="436"/>
        <end position="454"/>
    </location>
</feature>
<protein>
    <recommendedName>
        <fullName evidence="11">Sodium:solute symporter</fullName>
    </recommendedName>
</protein>
<dbReference type="Gene3D" id="1.20.1730.10">
    <property type="entry name" value="Sodium/glucose cotransporter"/>
    <property type="match status" value="1"/>
</dbReference>